<proteinExistence type="predicted"/>
<dbReference type="Proteomes" id="UP000520767">
    <property type="component" value="Unassembled WGS sequence"/>
</dbReference>
<comment type="caution">
    <text evidence="1">The sequence shown here is derived from an EMBL/GenBank/DDBJ whole genome shotgun (WGS) entry which is preliminary data.</text>
</comment>
<gene>
    <name evidence="1" type="ORF">FHR82_003991</name>
</gene>
<dbReference type="EMBL" id="JACHJQ010000004">
    <property type="protein sequence ID" value="MBB4907749.1"/>
    <property type="molecule type" value="Genomic_DNA"/>
</dbReference>
<accession>A0A7W7Q6A8</accession>
<organism evidence="1 2">
    <name type="scientific">Actinophytocola algeriensis</name>
    <dbReference type="NCBI Taxonomy" id="1768010"/>
    <lineage>
        <taxon>Bacteria</taxon>
        <taxon>Bacillati</taxon>
        <taxon>Actinomycetota</taxon>
        <taxon>Actinomycetes</taxon>
        <taxon>Pseudonocardiales</taxon>
        <taxon>Pseudonocardiaceae</taxon>
    </lineage>
</organism>
<name>A0A7W7Q6A8_9PSEU</name>
<protein>
    <submittedName>
        <fullName evidence="1">Uncharacterized protein</fullName>
    </submittedName>
</protein>
<sequence>MAAGALGTSNGAVAMKGSFVTLGVTKGSFIAARGGVS</sequence>
<evidence type="ECO:0000313" key="1">
    <source>
        <dbReference type="EMBL" id="MBB4907749.1"/>
    </source>
</evidence>
<dbReference type="AlphaFoldDB" id="A0A7W7Q6A8"/>
<reference evidence="1 2" key="1">
    <citation type="submission" date="2020-08" db="EMBL/GenBank/DDBJ databases">
        <title>Genomic Encyclopedia of Type Strains, Phase III (KMG-III): the genomes of soil and plant-associated and newly described type strains.</title>
        <authorList>
            <person name="Whitman W."/>
        </authorList>
    </citation>
    <scope>NUCLEOTIDE SEQUENCE [LARGE SCALE GENOMIC DNA]</scope>
    <source>
        <strain evidence="1 2">CECT 8960</strain>
    </source>
</reference>
<evidence type="ECO:0000313" key="2">
    <source>
        <dbReference type="Proteomes" id="UP000520767"/>
    </source>
</evidence>
<keyword evidence="2" id="KW-1185">Reference proteome</keyword>